<accession>A0A7X5HUP6</accession>
<keyword evidence="4" id="KW-0677">Repeat</keyword>
<dbReference type="PROSITE" id="PS50893">
    <property type="entry name" value="ABC_TRANSPORTER_2"/>
    <property type="match status" value="2"/>
</dbReference>
<evidence type="ECO:0000259" key="9">
    <source>
        <dbReference type="PROSITE" id="PS50893"/>
    </source>
</evidence>
<dbReference type="CDD" id="cd03216">
    <property type="entry name" value="ABC_Carb_Monos_I"/>
    <property type="match status" value="1"/>
</dbReference>
<dbReference type="GO" id="GO:0005886">
    <property type="term" value="C:plasma membrane"/>
    <property type="evidence" value="ECO:0007669"/>
    <property type="project" value="UniProtKB-SubCell"/>
</dbReference>
<keyword evidence="3" id="KW-1003">Cell membrane</keyword>
<dbReference type="InterPro" id="IPR050107">
    <property type="entry name" value="ABC_carbohydrate_import_ATPase"/>
</dbReference>
<dbReference type="EMBL" id="JAAEEH010000009">
    <property type="protein sequence ID" value="NDL67026.1"/>
    <property type="molecule type" value="Genomic_DNA"/>
</dbReference>
<gene>
    <name evidence="10" type="ORF">GXN74_04595</name>
</gene>
<dbReference type="Gene3D" id="3.40.50.300">
    <property type="entry name" value="P-loop containing nucleotide triphosphate hydrolases"/>
    <property type="match status" value="2"/>
</dbReference>
<dbReference type="GO" id="GO:0016887">
    <property type="term" value="F:ATP hydrolysis activity"/>
    <property type="evidence" value="ECO:0007669"/>
    <property type="project" value="InterPro"/>
</dbReference>
<keyword evidence="2" id="KW-0813">Transport</keyword>
<organism evidence="10 11">
    <name type="scientific">Anaerotalea alkaliphila</name>
    <dbReference type="NCBI Taxonomy" id="2662126"/>
    <lineage>
        <taxon>Bacteria</taxon>
        <taxon>Bacillati</taxon>
        <taxon>Bacillota</taxon>
        <taxon>Clostridia</taxon>
        <taxon>Eubacteriales</taxon>
        <taxon>Anaerotalea</taxon>
    </lineage>
</organism>
<dbReference type="InterPro" id="IPR003439">
    <property type="entry name" value="ABC_transporter-like_ATP-bd"/>
</dbReference>
<evidence type="ECO:0000313" key="10">
    <source>
        <dbReference type="EMBL" id="NDL67026.1"/>
    </source>
</evidence>
<sequence>MSQVLLEMNNIKKSFGAAAVLKDVHFALKKGEVHALVGGNGAGKSTLMKIMTGVYTLDEGEILIEGQVQQIDDPMDAKKAGIAMIFQELSLVQTMTVAENIFLGEELKKGIFRDVEAMNRRAREVLEELGLDVDPTTPVNQLSVGMSQMIEIAKAISKNARILVLDEPTASLSTSETAHLFKIIRELKEKGVSMVYISHRMNEILDIADAITILRDGELIVSDAIENMDLEKIIFYMVGGKSSQKKFEWVERAYDAEGEDLLRLEHLKVDEKIKDISFSVKKGEILGLAGLMGSGRTEILETLFAIRTKKGGTVWLDGRKVDCRHPWEAVQAGFALVPEDRRKQGLVLEHSVRDNAILPIVQQVVKGKTPTIDDKAINEIVNRDVEKFNIVTSSINKRIGLLSGGNQQKVVISKWLNTNPKIMMLDEPTAGVDIGAKSEIIHIIRKFADQGNGVILVSSEFTEMLAVCDRIITLFDGRITGVIPRKDIKEEEELEHAVQESGE</sequence>
<keyword evidence="8" id="KW-0472">Membrane</keyword>
<evidence type="ECO:0000256" key="6">
    <source>
        <dbReference type="ARBA" id="ARBA00022840"/>
    </source>
</evidence>
<evidence type="ECO:0000256" key="7">
    <source>
        <dbReference type="ARBA" id="ARBA00022967"/>
    </source>
</evidence>
<evidence type="ECO:0000256" key="4">
    <source>
        <dbReference type="ARBA" id="ARBA00022737"/>
    </source>
</evidence>
<dbReference type="PROSITE" id="PS00211">
    <property type="entry name" value="ABC_TRANSPORTER_1"/>
    <property type="match status" value="2"/>
</dbReference>
<dbReference type="AlphaFoldDB" id="A0A7X5HUP6"/>
<keyword evidence="6 10" id="KW-0067">ATP-binding</keyword>
<dbReference type="GO" id="GO:0005524">
    <property type="term" value="F:ATP binding"/>
    <property type="evidence" value="ECO:0007669"/>
    <property type="project" value="UniProtKB-KW"/>
</dbReference>
<dbReference type="PANTHER" id="PTHR43790">
    <property type="entry name" value="CARBOHYDRATE TRANSPORT ATP-BINDING PROTEIN MG119-RELATED"/>
    <property type="match status" value="1"/>
</dbReference>
<evidence type="ECO:0000313" key="11">
    <source>
        <dbReference type="Proteomes" id="UP000461585"/>
    </source>
</evidence>
<dbReference type="Proteomes" id="UP000461585">
    <property type="component" value="Unassembled WGS sequence"/>
</dbReference>
<feature type="domain" description="ABC transporter" evidence="9">
    <location>
        <begin position="256"/>
        <end position="501"/>
    </location>
</feature>
<comment type="subcellular location">
    <subcellularLocation>
        <location evidence="1">Cell membrane</location>
        <topology evidence="1">Peripheral membrane protein</topology>
    </subcellularLocation>
</comment>
<dbReference type="PANTHER" id="PTHR43790:SF9">
    <property type="entry name" value="GALACTOFURANOSE TRANSPORTER ATP-BINDING PROTEIN YTFR"/>
    <property type="match status" value="1"/>
</dbReference>
<dbReference type="Pfam" id="PF00005">
    <property type="entry name" value="ABC_tran"/>
    <property type="match status" value="2"/>
</dbReference>
<evidence type="ECO:0000256" key="5">
    <source>
        <dbReference type="ARBA" id="ARBA00022741"/>
    </source>
</evidence>
<proteinExistence type="predicted"/>
<keyword evidence="11" id="KW-1185">Reference proteome</keyword>
<dbReference type="InterPro" id="IPR003593">
    <property type="entry name" value="AAA+_ATPase"/>
</dbReference>
<evidence type="ECO:0000256" key="3">
    <source>
        <dbReference type="ARBA" id="ARBA00022475"/>
    </source>
</evidence>
<dbReference type="CDD" id="cd03215">
    <property type="entry name" value="ABC_Carb_Monos_II"/>
    <property type="match status" value="1"/>
</dbReference>
<dbReference type="InterPro" id="IPR027417">
    <property type="entry name" value="P-loop_NTPase"/>
</dbReference>
<dbReference type="SUPFAM" id="SSF52540">
    <property type="entry name" value="P-loop containing nucleoside triphosphate hydrolases"/>
    <property type="match status" value="2"/>
</dbReference>
<reference evidence="10 11" key="1">
    <citation type="submission" date="2020-01" db="EMBL/GenBank/DDBJ databases">
        <title>Anaeroalcalibacter tamaniensis gen. nov., sp. nov., moderately halophilic strictly anaerobic fermenter bacterium from mud volcano of Taman peninsula.</title>
        <authorList>
            <person name="Frolova A."/>
            <person name="Merkel A.Y."/>
            <person name="Slobodkin A.I."/>
        </authorList>
    </citation>
    <scope>NUCLEOTIDE SEQUENCE [LARGE SCALE GENOMIC DNA]</scope>
    <source>
        <strain evidence="10 11">F-3ap</strain>
    </source>
</reference>
<keyword evidence="7" id="KW-1278">Translocase</keyword>
<comment type="caution">
    <text evidence="10">The sequence shown here is derived from an EMBL/GenBank/DDBJ whole genome shotgun (WGS) entry which is preliminary data.</text>
</comment>
<name>A0A7X5HUP6_9FIRM</name>
<protein>
    <submittedName>
        <fullName evidence="10">Sugar ABC transporter ATP-binding protein</fullName>
    </submittedName>
</protein>
<evidence type="ECO:0000256" key="8">
    <source>
        <dbReference type="ARBA" id="ARBA00023136"/>
    </source>
</evidence>
<evidence type="ECO:0000256" key="1">
    <source>
        <dbReference type="ARBA" id="ARBA00004202"/>
    </source>
</evidence>
<dbReference type="SMART" id="SM00382">
    <property type="entry name" value="AAA"/>
    <property type="match status" value="2"/>
</dbReference>
<evidence type="ECO:0000256" key="2">
    <source>
        <dbReference type="ARBA" id="ARBA00022448"/>
    </source>
</evidence>
<feature type="domain" description="ABC transporter" evidence="9">
    <location>
        <begin position="6"/>
        <end position="241"/>
    </location>
</feature>
<keyword evidence="5" id="KW-0547">Nucleotide-binding</keyword>
<dbReference type="FunFam" id="3.40.50.300:FF:000127">
    <property type="entry name" value="Ribose import ATP-binding protein RbsA"/>
    <property type="match status" value="1"/>
</dbReference>
<dbReference type="InterPro" id="IPR017871">
    <property type="entry name" value="ABC_transporter-like_CS"/>
</dbReference>
<dbReference type="RefSeq" id="WP_162369755.1">
    <property type="nucleotide sequence ID" value="NZ_JAAEEH010000009.1"/>
</dbReference>